<organism evidence="2 3">
    <name type="scientific">Devosia algicola</name>
    <dbReference type="NCBI Taxonomy" id="3026418"/>
    <lineage>
        <taxon>Bacteria</taxon>
        <taxon>Pseudomonadati</taxon>
        <taxon>Pseudomonadota</taxon>
        <taxon>Alphaproteobacteria</taxon>
        <taxon>Hyphomicrobiales</taxon>
        <taxon>Devosiaceae</taxon>
        <taxon>Devosia</taxon>
    </lineage>
</organism>
<evidence type="ECO:0000313" key="2">
    <source>
        <dbReference type="EMBL" id="WDR03989.1"/>
    </source>
</evidence>
<dbReference type="Proteomes" id="UP001220530">
    <property type="component" value="Chromosome"/>
</dbReference>
<sequence length="42" mass="4441">MSFLKKLFGGGEAKSEGPKGDAVLGEESLQGLHHQGDRDAGW</sequence>
<name>A0ABY7YRN4_9HYPH</name>
<gene>
    <name evidence="2" type="ORF">PSQ19_08200</name>
</gene>
<dbReference type="EMBL" id="CP118246">
    <property type="protein sequence ID" value="WDR03989.1"/>
    <property type="molecule type" value="Genomic_DNA"/>
</dbReference>
<feature type="region of interest" description="Disordered" evidence="1">
    <location>
        <begin position="1"/>
        <end position="42"/>
    </location>
</feature>
<proteinExistence type="predicted"/>
<accession>A0ABY7YRN4</accession>
<evidence type="ECO:0000256" key="1">
    <source>
        <dbReference type="SAM" id="MobiDB-lite"/>
    </source>
</evidence>
<protein>
    <submittedName>
        <fullName evidence="2">Uncharacterized protein</fullName>
    </submittedName>
</protein>
<evidence type="ECO:0000313" key="3">
    <source>
        <dbReference type="Proteomes" id="UP001220530"/>
    </source>
</evidence>
<reference evidence="2 3" key="1">
    <citation type="submission" date="2023-02" db="EMBL/GenBank/DDBJ databases">
        <title>Devosia algicola sp. nov., isolated from the phycosphere of marine algae.</title>
        <authorList>
            <person name="Kim J.M."/>
            <person name="Lee J.K."/>
            <person name="Choi B.J."/>
            <person name="Bayburt H."/>
            <person name="Jeon C.O."/>
        </authorList>
    </citation>
    <scope>NUCLEOTIDE SEQUENCE [LARGE SCALE GENOMIC DNA]</scope>
    <source>
        <strain evidence="2 3">G20-9</strain>
    </source>
</reference>
<keyword evidence="3" id="KW-1185">Reference proteome</keyword>